<dbReference type="InterPro" id="IPR043502">
    <property type="entry name" value="DNA/RNA_pol_sf"/>
</dbReference>
<dbReference type="OrthoDB" id="128382at2759"/>
<reference evidence="2" key="1">
    <citation type="submission" date="2025-08" db="UniProtKB">
        <authorList>
            <consortium name="RefSeq"/>
        </authorList>
    </citation>
    <scope>IDENTIFICATION</scope>
</reference>
<dbReference type="Pfam" id="PF07727">
    <property type="entry name" value="RVT_2"/>
    <property type="match status" value="1"/>
</dbReference>
<gene>
    <name evidence="2" type="primary">LOC107817778</name>
</gene>
<evidence type="ECO:0000313" key="2">
    <source>
        <dbReference type="RefSeq" id="XP_016499138.1"/>
    </source>
</evidence>
<dbReference type="PANTHER" id="PTHR11439:SF470">
    <property type="entry name" value="CYSTEINE-RICH RLK (RECEPTOR-LIKE PROTEIN KINASE) 8"/>
    <property type="match status" value="1"/>
</dbReference>
<protein>
    <submittedName>
        <fullName evidence="2">Uncharacterized mitochondrial protein AtMg00810-like</fullName>
    </submittedName>
</protein>
<dbReference type="AlphaFoldDB" id="A0A1S4CDA9"/>
<accession>A0A1S4CDA9</accession>
<proteinExistence type="predicted"/>
<dbReference type="PaxDb" id="4097-A0A1S4CDA9"/>
<dbReference type="SUPFAM" id="SSF56672">
    <property type="entry name" value="DNA/RNA polymerases"/>
    <property type="match status" value="1"/>
</dbReference>
<dbReference type="PANTHER" id="PTHR11439">
    <property type="entry name" value="GAG-POL-RELATED RETROTRANSPOSON"/>
    <property type="match status" value="1"/>
</dbReference>
<organism evidence="2">
    <name type="scientific">Nicotiana tabacum</name>
    <name type="common">Common tobacco</name>
    <dbReference type="NCBI Taxonomy" id="4097"/>
    <lineage>
        <taxon>Eukaryota</taxon>
        <taxon>Viridiplantae</taxon>
        <taxon>Streptophyta</taxon>
        <taxon>Embryophyta</taxon>
        <taxon>Tracheophyta</taxon>
        <taxon>Spermatophyta</taxon>
        <taxon>Magnoliopsida</taxon>
        <taxon>eudicotyledons</taxon>
        <taxon>Gunneridae</taxon>
        <taxon>Pentapetalae</taxon>
        <taxon>asterids</taxon>
        <taxon>lamiids</taxon>
        <taxon>Solanales</taxon>
        <taxon>Solanaceae</taxon>
        <taxon>Nicotianoideae</taxon>
        <taxon>Nicotianeae</taxon>
        <taxon>Nicotiana</taxon>
    </lineage>
</organism>
<dbReference type="RefSeq" id="XP_016499138.1">
    <property type="nucleotide sequence ID" value="XM_016643652.1"/>
</dbReference>
<feature type="domain" description="Reverse transcriptase Ty1/copia-type" evidence="1">
    <location>
        <begin position="1"/>
        <end position="81"/>
    </location>
</feature>
<dbReference type="KEGG" id="nta:107817778"/>
<dbReference type="OMA" id="QWIFRFL"/>
<dbReference type="STRING" id="4097.A0A1S4CDA9"/>
<evidence type="ECO:0000259" key="1">
    <source>
        <dbReference type="Pfam" id="PF07727"/>
    </source>
</evidence>
<name>A0A1S4CDA9_TOBAC</name>
<sequence>MVIDVYVDGILVAGDDLTEIDNLKHFLDTAFKIKDLGEIHYFLGLEITKEHSGFLISQHKFIMDMLSEFHCSDVSSVVAPLDPHVKLSAELGDLLCDPSMYRRLVGKLNYLQHTRPDLSYAIQHLSQFMSAPKVPHLDVVLHVLRYLAGTSCLGLRLSAISDFSLQVFLLWMNSESTVEWVLAA</sequence>
<feature type="non-terminal residue" evidence="2">
    <location>
        <position position="184"/>
    </location>
</feature>
<dbReference type="InterPro" id="IPR013103">
    <property type="entry name" value="RVT_2"/>
</dbReference>